<name>A0ABN8RQ13_9CNID</name>
<organism evidence="2 3">
    <name type="scientific">Porites evermanni</name>
    <dbReference type="NCBI Taxonomy" id="104178"/>
    <lineage>
        <taxon>Eukaryota</taxon>
        <taxon>Metazoa</taxon>
        <taxon>Cnidaria</taxon>
        <taxon>Anthozoa</taxon>
        <taxon>Hexacorallia</taxon>
        <taxon>Scleractinia</taxon>
        <taxon>Fungiina</taxon>
        <taxon>Poritidae</taxon>
        <taxon>Porites</taxon>
    </lineage>
</organism>
<dbReference type="EMBL" id="CALNXI010002008">
    <property type="protein sequence ID" value="CAH3181447.1"/>
    <property type="molecule type" value="Genomic_DNA"/>
</dbReference>
<protein>
    <submittedName>
        <fullName evidence="2">Uncharacterized protein</fullName>
    </submittedName>
</protein>
<proteinExistence type="predicted"/>
<evidence type="ECO:0000313" key="2">
    <source>
        <dbReference type="EMBL" id="CAH3181447.1"/>
    </source>
</evidence>
<reference evidence="2 3" key="1">
    <citation type="submission" date="2022-05" db="EMBL/GenBank/DDBJ databases">
        <authorList>
            <consortium name="Genoscope - CEA"/>
            <person name="William W."/>
        </authorList>
    </citation>
    <scope>NUCLEOTIDE SEQUENCE [LARGE SCALE GENOMIC DNA]</scope>
</reference>
<accession>A0ABN8RQ13</accession>
<evidence type="ECO:0000256" key="1">
    <source>
        <dbReference type="SAM" id="Phobius"/>
    </source>
</evidence>
<keyword evidence="1" id="KW-0812">Transmembrane</keyword>
<sequence length="290" mass="33074">MTDNTLEDSLLRPVQEEGQQKTPATLEMLADLLHKNPDLLPLLQTQGRGNAISRRLQPITSALAAVACGSYSWIRFLVVFLLTALFNVVNLKPEIPKERRAQLDKIERDLGDVKRKHEKVLHDKTRMEEKIQTAAESYYRISRNDNLELEMGLVNSTYVLGTCQDALKYLETEISDLQRGTKLTPTHILKQVIIFMGLVIAAVLTVGTHLRICLMIVAGFVGKRNVQTYFSNQMLLAKCEDFRKNDLRKAEQLHKELRRDVEYKLPSLKKHLAVLDIEVSLYTSLHSHSD</sequence>
<gene>
    <name evidence="2" type="ORF">PEVE_00013639</name>
</gene>
<feature type="transmembrane region" description="Helical" evidence="1">
    <location>
        <begin position="192"/>
        <end position="221"/>
    </location>
</feature>
<feature type="transmembrane region" description="Helical" evidence="1">
    <location>
        <begin position="73"/>
        <end position="91"/>
    </location>
</feature>
<keyword evidence="3" id="KW-1185">Reference proteome</keyword>
<comment type="caution">
    <text evidence="2">The sequence shown here is derived from an EMBL/GenBank/DDBJ whole genome shotgun (WGS) entry which is preliminary data.</text>
</comment>
<evidence type="ECO:0000313" key="3">
    <source>
        <dbReference type="Proteomes" id="UP001159427"/>
    </source>
</evidence>
<dbReference type="Proteomes" id="UP001159427">
    <property type="component" value="Unassembled WGS sequence"/>
</dbReference>
<keyword evidence="1" id="KW-0472">Membrane</keyword>
<keyword evidence="1" id="KW-1133">Transmembrane helix</keyword>